<gene>
    <name evidence="10" type="ORF">LTR84_011507</name>
</gene>
<dbReference type="PANTHER" id="PTHR10846:SF8">
    <property type="entry name" value="INNER MEMBRANE PROTEIN YRBG"/>
    <property type="match status" value="1"/>
</dbReference>
<feature type="transmembrane region" description="Helical" evidence="8">
    <location>
        <begin position="297"/>
        <end position="323"/>
    </location>
</feature>
<feature type="compositionally biased region" description="Acidic residues" evidence="7">
    <location>
        <begin position="165"/>
        <end position="184"/>
    </location>
</feature>
<feature type="transmembrane region" description="Helical" evidence="8">
    <location>
        <begin position="6"/>
        <end position="25"/>
    </location>
</feature>
<evidence type="ECO:0000256" key="7">
    <source>
        <dbReference type="SAM" id="MobiDB-lite"/>
    </source>
</evidence>
<dbReference type="GeneID" id="89979657"/>
<keyword evidence="11" id="KW-1185">Reference proteome</keyword>
<keyword evidence="4 8" id="KW-0812">Transmembrane</keyword>
<dbReference type="InterPro" id="IPR004837">
    <property type="entry name" value="NaCa_Exmemb"/>
</dbReference>
<feature type="transmembrane region" description="Helical" evidence="8">
    <location>
        <begin position="335"/>
        <end position="355"/>
    </location>
</feature>
<feature type="transmembrane region" description="Helical" evidence="8">
    <location>
        <begin position="266"/>
        <end position="285"/>
    </location>
</feature>
<evidence type="ECO:0000256" key="6">
    <source>
        <dbReference type="ARBA" id="ARBA00023136"/>
    </source>
</evidence>
<evidence type="ECO:0000256" key="5">
    <source>
        <dbReference type="ARBA" id="ARBA00022989"/>
    </source>
</evidence>
<dbReference type="InterPro" id="IPR044880">
    <property type="entry name" value="NCX_ion-bd_dom_sf"/>
</dbReference>
<evidence type="ECO:0000313" key="10">
    <source>
        <dbReference type="EMBL" id="KAK5057507.1"/>
    </source>
</evidence>
<dbReference type="AlphaFoldDB" id="A0AAV9NGP6"/>
<dbReference type="GO" id="GO:0008273">
    <property type="term" value="F:calcium, potassium:sodium antiporter activity"/>
    <property type="evidence" value="ECO:0007669"/>
    <property type="project" value="TreeGrafter"/>
</dbReference>
<evidence type="ECO:0000256" key="1">
    <source>
        <dbReference type="ARBA" id="ARBA00004141"/>
    </source>
</evidence>
<comment type="caution">
    <text evidence="10">The sequence shown here is derived from an EMBL/GenBank/DDBJ whole genome shotgun (WGS) entry which is preliminary data.</text>
</comment>
<feature type="transmembrane region" description="Helical" evidence="8">
    <location>
        <begin position="108"/>
        <end position="127"/>
    </location>
</feature>
<dbReference type="Proteomes" id="UP001358417">
    <property type="component" value="Unassembled WGS sequence"/>
</dbReference>
<organism evidence="10 11">
    <name type="scientific">Exophiala bonariae</name>
    <dbReference type="NCBI Taxonomy" id="1690606"/>
    <lineage>
        <taxon>Eukaryota</taxon>
        <taxon>Fungi</taxon>
        <taxon>Dikarya</taxon>
        <taxon>Ascomycota</taxon>
        <taxon>Pezizomycotina</taxon>
        <taxon>Eurotiomycetes</taxon>
        <taxon>Chaetothyriomycetidae</taxon>
        <taxon>Chaetothyriales</taxon>
        <taxon>Herpotrichiellaceae</taxon>
        <taxon>Exophiala</taxon>
    </lineage>
</organism>
<evidence type="ECO:0000256" key="2">
    <source>
        <dbReference type="ARBA" id="ARBA00005364"/>
    </source>
</evidence>
<feature type="domain" description="Sodium/calcium exchanger membrane region" evidence="9">
    <location>
        <begin position="238"/>
        <end position="377"/>
    </location>
</feature>
<dbReference type="Pfam" id="PF01699">
    <property type="entry name" value="Na_Ca_ex"/>
    <property type="match status" value="2"/>
</dbReference>
<feature type="region of interest" description="Disordered" evidence="7">
    <location>
        <begin position="162"/>
        <end position="228"/>
    </location>
</feature>
<evidence type="ECO:0000256" key="8">
    <source>
        <dbReference type="SAM" id="Phobius"/>
    </source>
</evidence>
<feature type="transmembrane region" description="Helical" evidence="8">
    <location>
        <begin position="72"/>
        <end position="96"/>
    </location>
</feature>
<dbReference type="GO" id="GO:0006874">
    <property type="term" value="P:intracellular calcium ion homeostasis"/>
    <property type="evidence" value="ECO:0007669"/>
    <property type="project" value="TreeGrafter"/>
</dbReference>
<dbReference type="InterPro" id="IPR004481">
    <property type="entry name" value="K/Na/Ca-exchanger"/>
</dbReference>
<dbReference type="GO" id="GO:0005886">
    <property type="term" value="C:plasma membrane"/>
    <property type="evidence" value="ECO:0007669"/>
    <property type="project" value="TreeGrafter"/>
</dbReference>
<proteinExistence type="inferred from homology"/>
<feature type="transmembrane region" description="Helical" evidence="8">
    <location>
        <begin position="234"/>
        <end position="254"/>
    </location>
</feature>
<evidence type="ECO:0000259" key="9">
    <source>
        <dbReference type="Pfam" id="PF01699"/>
    </source>
</evidence>
<feature type="transmembrane region" description="Helical" evidence="8">
    <location>
        <begin position="362"/>
        <end position="386"/>
    </location>
</feature>
<keyword evidence="3" id="KW-0813">Transport</keyword>
<dbReference type="EMBL" id="JAVRRD010000006">
    <property type="protein sequence ID" value="KAK5057507.1"/>
    <property type="molecule type" value="Genomic_DNA"/>
</dbReference>
<dbReference type="PANTHER" id="PTHR10846">
    <property type="entry name" value="SODIUM/POTASSIUM/CALCIUM EXCHANGER"/>
    <property type="match status" value="1"/>
</dbReference>
<dbReference type="GO" id="GO:0005262">
    <property type="term" value="F:calcium channel activity"/>
    <property type="evidence" value="ECO:0007669"/>
    <property type="project" value="TreeGrafter"/>
</dbReference>
<feature type="domain" description="Sodium/calcium exchanger membrane region" evidence="9">
    <location>
        <begin position="11"/>
        <end position="149"/>
    </location>
</feature>
<reference evidence="10 11" key="1">
    <citation type="submission" date="2023-08" db="EMBL/GenBank/DDBJ databases">
        <title>Black Yeasts Isolated from many extreme environments.</title>
        <authorList>
            <person name="Coleine C."/>
            <person name="Stajich J.E."/>
            <person name="Selbmann L."/>
        </authorList>
    </citation>
    <scope>NUCLEOTIDE SEQUENCE [LARGE SCALE GENOMIC DNA]</scope>
    <source>
        <strain evidence="10 11">CCFEE 5792</strain>
    </source>
</reference>
<protein>
    <recommendedName>
        <fullName evidence="9">Sodium/calcium exchanger membrane region domain-containing protein</fullName>
    </recommendedName>
</protein>
<comment type="similarity">
    <text evidence="2">Belongs to the Ca(2+):cation antiporter (CaCA) (TC 2.A.19) family. SLC24A subfamily.</text>
</comment>
<feature type="transmembrane region" description="Helical" evidence="8">
    <location>
        <begin position="133"/>
        <end position="156"/>
    </location>
</feature>
<dbReference type="RefSeq" id="XP_064708625.1">
    <property type="nucleotide sequence ID" value="XM_064855036.1"/>
</dbReference>
<evidence type="ECO:0000313" key="11">
    <source>
        <dbReference type="Proteomes" id="UP001358417"/>
    </source>
</evidence>
<name>A0AAV9NGP6_9EURO</name>
<keyword evidence="5 8" id="KW-1133">Transmembrane helix</keyword>
<keyword evidence="3" id="KW-0050">Antiport</keyword>
<dbReference type="Gene3D" id="1.20.1420.30">
    <property type="entry name" value="NCX, central ion-binding region"/>
    <property type="match status" value="2"/>
</dbReference>
<evidence type="ECO:0000256" key="3">
    <source>
        <dbReference type="ARBA" id="ARBA00022449"/>
    </source>
</evidence>
<sequence length="389" mass="41297">MANADVVTYNVAVLVTTLFVLEFGADKFIDHAAIVVRRTGIPETIVGLLTAGGEWEELAVVIASLAHRRASLALGNVVGSAISNILGAFSLGLLCHPGGASLEFDRSSRTYTLLLLALTTTILPVIYFPRRSVWQICGALLVAFFALYIGSVAWAISRGSLTAPEDSDDDSSDTSSSDSDEIIDPTERTPLYLNGDTDVRDGSPVFGSSGHLDHVGESTEAAPTRRTGRPRRSLSYHISYLILGFLAICLSGYVLAHSATTIIDELGISDVLFGVVVLAIATTLPEKFVAIVSGSRGHVGILVANTAGSNIFLLSLCLGVVMLDTSGDLKRGSVNVAELGVLWTSTLAFTLTIWIGGRYCRWIGAVMLVGYVAFIVLEFAVIHGIAVDY</sequence>
<accession>A0AAV9NGP6</accession>
<comment type="subcellular location">
    <subcellularLocation>
        <location evidence="1">Membrane</location>
        <topology evidence="1">Multi-pass membrane protein</topology>
    </subcellularLocation>
</comment>
<keyword evidence="6 8" id="KW-0472">Membrane</keyword>
<evidence type="ECO:0000256" key="4">
    <source>
        <dbReference type="ARBA" id="ARBA00022692"/>
    </source>
</evidence>